<evidence type="ECO:0000313" key="1">
    <source>
        <dbReference type="EMBL" id="KAI3782555.1"/>
    </source>
</evidence>
<name>A0ACB9GHR1_CICIN</name>
<dbReference type="EMBL" id="CM042010">
    <property type="protein sequence ID" value="KAI3782555.1"/>
    <property type="molecule type" value="Genomic_DNA"/>
</dbReference>
<sequence length="171" mass="19288">MARVSKTNPFHARRLAESRANNEGQEQSEETQTESTPEEDDKSSLSSEEEWQEEEKKRKGKAPMKKPGKRGRGNGRSPAKIPETSTSPKRGRGRGRKTTFAVKSALYDVEVSQQEEVATTSDPKGKGKEKVQETDEFEEDEACKRITHGRNMDDDRYKDDDVMPGLTDINI</sequence>
<gene>
    <name evidence="1" type="ORF">L2E82_12606</name>
</gene>
<proteinExistence type="predicted"/>
<comment type="caution">
    <text evidence="1">The sequence shown here is derived from an EMBL/GenBank/DDBJ whole genome shotgun (WGS) entry which is preliminary data.</text>
</comment>
<reference evidence="2" key="1">
    <citation type="journal article" date="2022" name="Mol. Ecol. Resour.">
        <title>The genomes of chicory, endive, great burdock and yacon provide insights into Asteraceae palaeo-polyploidization history and plant inulin production.</title>
        <authorList>
            <person name="Fan W."/>
            <person name="Wang S."/>
            <person name="Wang H."/>
            <person name="Wang A."/>
            <person name="Jiang F."/>
            <person name="Liu H."/>
            <person name="Zhao H."/>
            <person name="Xu D."/>
            <person name="Zhang Y."/>
        </authorList>
    </citation>
    <scope>NUCLEOTIDE SEQUENCE [LARGE SCALE GENOMIC DNA]</scope>
    <source>
        <strain evidence="2">cv. Punajuju</strain>
    </source>
</reference>
<organism evidence="1 2">
    <name type="scientific">Cichorium intybus</name>
    <name type="common">Chicory</name>
    <dbReference type="NCBI Taxonomy" id="13427"/>
    <lineage>
        <taxon>Eukaryota</taxon>
        <taxon>Viridiplantae</taxon>
        <taxon>Streptophyta</taxon>
        <taxon>Embryophyta</taxon>
        <taxon>Tracheophyta</taxon>
        <taxon>Spermatophyta</taxon>
        <taxon>Magnoliopsida</taxon>
        <taxon>eudicotyledons</taxon>
        <taxon>Gunneridae</taxon>
        <taxon>Pentapetalae</taxon>
        <taxon>asterids</taxon>
        <taxon>campanulids</taxon>
        <taxon>Asterales</taxon>
        <taxon>Asteraceae</taxon>
        <taxon>Cichorioideae</taxon>
        <taxon>Cichorieae</taxon>
        <taxon>Cichoriinae</taxon>
        <taxon>Cichorium</taxon>
    </lineage>
</organism>
<dbReference type="Proteomes" id="UP001055811">
    <property type="component" value="Linkage Group LG02"/>
</dbReference>
<evidence type="ECO:0000313" key="2">
    <source>
        <dbReference type="Proteomes" id="UP001055811"/>
    </source>
</evidence>
<protein>
    <submittedName>
        <fullName evidence="1">Uncharacterized protein</fullName>
    </submittedName>
</protein>
<keyword evidence="2" id="KW-1185">Reference proteome</keyword>
<reference evidence="1 2" key="2">
    <citation type="journal article" date="2022" name="Mol. Ecol. Resour.">
        <title>The genomes of chicory, endive, great burdock and yacon provide insights into Asteraceae paleo-polyploidization history and plant inulin production.</title>
        <authorList>
            <person name="Fan W."/>
            <person name="Wang S."/>
            <person name="Wang H."/>
            <person name="Wang A."/>
            <person name="Jiang F."/>
            <person name="Liu H."/>
            <person name="Zhao H."/>
            <person name="Xu D."/>
            <person name="Zhang Y."/>
        </authorList>
    </citation>
    <scope>NUCLEOTIDE SEQUENCE [LARGE SCALE GENOMIC DNA]</scope>
    <source>
        <strain evidence="2">cv. Punajuju</strain>
        <tissue evidence="1">Leaves</tissue>
    </source>
</reference>
<accession>A0ACB9GHR1</accession>